<dbReference type="Pfam" id="PF00857">
    <property type="entry name" value="Isochorismatase"/>
    <property type="match status" value="1"/>
</dbReference>
<evidence type="ECO:0000313" key="2">
    <source>
        <dbReference type="EMBL" id="GBG15872.1"/>
    </source>
</evidence>
<sequence length="185" mass="20070">MTSLALAQVDASQLIVIDVQERLAAAMTQDALKQVVRNCNILLQAAQLISVPTVVTEQYPKGLGHTVPELNSLIPASGAVEKRCFSCCENMEFQARLAADRPQVILAGMEAHICVLQTALQLKAQGKTVFVVEDAVLSRNSAHQTNAMQRLAQAGVIVSNTESVVFEWLKIAEGEAFKTISRLVR</sequence>
<protein>
    <submittedName>
        <fullName evidence="2">Isochorismatase</fullName>
    </submittedName>
</protein>
<dbReference type="RefSeq" id="WP_109017022.1">
    <property type="nucleotide sequence ID" value="NZ_BDOQ01000022.1"/>
</dbReference>
<reference evidence="2 3" key="1">
    <citation type="journal article" date="2018" name="Environ. Microbiol.">
        <title>Isolation and genomic characterization of Novimethylophilus kurashikiensis gen. nov. sp. nov., a new lanthanide-dependent methylotrophic species of Methylophilaceae.</title>
        <authorList>
            <person name="Lv H."/>
            <person name="Sahin N."/>
            <person name="Tani A."/>
        </authorList>
    </citation>
    <scope>NUCLEOTIDE SEQUENCE [LARGE SCALE GENOMIC DNA]</scope>
    <source>
        <strain evidence="2 3">La2-4</strain>
    </source>
</reference>
<dbReference type="Proteomes" id="UP000245081">
    <property type="component" value="Unassembled WGS sequence"/>
</dbReference>
<dbReference type="SUPFAM" id="SSF52499">
    <property type="entry name" value="Isochorismatase-like hydrolases"/>
    <property type="match status" value="1"/>
</dbReference>
<organism evidence="2 3">
    <name type="scientific">Novimethylophilus kurashikiensis</name>
    <dbReference type="NCBI Taxonomy" id="1825523"/>
    <lineage>
        <taxon>Bacteria</taxon>
        <taxon>Pseudomonadati</taxon>
        <taxon>Pseudomonadota</taxon>
        <taxon>Betaproteobacteria</taxon>
        <taxon>Nitrosomonadales</taxon>
        <taxon>Methylophilaceae</taxon>
        <taxon>Novimethylophilus</taxon>
    </lineage>
</organism>
<dbReference type="InterPro" id="IPR036380">
    <property type="entry name" value="Isochorismatase-like_sf"/>
</dbReference>
<dbReference type="InterPro" id="IPR000868">
    <property type="entry name" value="Isochorismatase-like_dom"/>
</dbReference>
<keyword evidence="3" id="KW-1185">Reference proteome</keyword>
<dbReference type="InterPro" id="IPR050993">
    <property type="entry name" value="Isochorismatase_domain"/>
</dbReference>
<dbReference type="OrthoDB" id="9796958at2"/>
<comment type="caution">
    <text evidence="2">The sequence shown here is derived from an EMBL/GenBank/DDBJ whole genome shotgun (WGS) entry which is preliminary data.</text>
</comment>
<proteinExistence type="predicted"/>
<dbReference type="PANTHER" id="PTHR14119">
    <property type="entry name" value="HYDROLASE"/>
    <property type="match status" value="1"/>
</dbReference>
<feature type="domain" description="Isochorismatase-like" evidence="1">
    <location>
        <begin position="13"/>
        <end position="162"/>
    </location>
</feature>
<dbReference type="Gene3D" id="3.40.50.850">
    <property type="entry name" value="Isochorismatase-like"/>
    <property type="match status" value="1"/>
</dbReference>
<accession>A0A2R5FCC9</accession>
<evidence type="ECO:0000313" key="3">
    <source>
        <dbReference type="Proteomes" id="UP000245081"/>
    </source>
</evidence>
<dbReference type="PANTHER" id="PTHR14119:SF3">
    <property type="entry name" value="ISOCHORISMATASE DOMAIN-CONTAINING PROTEIN 2"/>
    <property type="match status" value="1"/>
</dbReference>
<dbReference type="AlphaFoldDB" id="A0A2R5FCC9"/>
<gene>
    <name evidence="2" type="ORF">NMK_3490</name>
</gene>
<name>A0A2R5FCC9_9PROT</name>
<dbReference type="EMBL" id="BDOQ01000022">
    <property type="protein sequence ID" value="GBG15872.1"/>
    <property type="molecule type" value="Genomic_DNA"/>
</dbReference>
<evidence type="ECO:0000259" key="1">
    <source>
        <dbReference type="Pfam" id="PF00857"/>
    </source>
</evidence>
<dbReference type="CDD" id="cd01012">
    <property type="entry name" value="YcaC_related"/>
    <property type="match status" value="1"/>
</dbReference>